<accession>A0A2H3KPY2</accession>
<dbReference type="OrthoDB" id="135343at2"/>
<name>A0A2H3KPY2_9CHLR</name>
<dbReference type="EMBL" id="LYXE01000046">
    <property type="protein sequence ID" value="PDW00365.1"/>
    <property type="molecule type" value="Genomic_DNA"/>
</dbReference>
<feature type="region of interest" description="Disordered" evidence="1">
    <location>
        <begin position="320"/>
        <end position="342"/>
    </location>
</feature>
<gene>
    <name evidence="2" type="ORF">A9Q02_10230</name>
</gene>
<proteinExistence type="predicted"/>
<dbReference type="RefSeq" id="WP_097651129.1">
    <property type="nucleotide sequence ID" value="NZ_LYXE01000046.1"/>
</dbReference>
<comment type="caution">
    <text evidence="2">The sequence shown here is derived from an EMBL/GenBank/DDBJ whole genome shotgun (WGS) entry which is preliminary data.</text>
</comment>
<dbReference type="Proteomes" id="UP000220922">
    <property type="component" value="Unassembled WGS sequence"/>
</dbReference>
<evidence type="ECO:0000313" key="3">
    <source>
        <dbReference type="Proteomes" id="UP000220922"/>
    </source>
</evidence>
<sequence length="727" mass="79801">MGREQPRRFSGRTSGRLIGLWLVVVLLGGALALPSLLAAASRQASLANCAQVPVVEAGTEFAQSFAQTSSGSAWVRLMVKQDQRYRLEVSEAAALQLSLYDHCSRGGATFALTDGTLEFTALRDGPLFLLAERNGRAVANEASFAVSLAPAAPHRPNLTQSQEVPEAVQRRAIEFLEELRGSDLAPEWAEARLSRDVRIIYRPDLQTPAYYEFSVEKPGPNGYEPAGFIQLAAGEHDYPVSHWDVSGMSPTQELAEIAPLGAKLTEFYKLDALSYVSEYEAFTPLGITVAVDDVVNLGDLPQRIPGLNDLPQEEAELVTEGVDSEGNVEREGPEELPLSEQEEWPSWEALKKEYESAYAPLLAAQTQRVEETWTLDQNLRTNGETLIRGDLREVFGLPNQPITAISVTGDGTTAQYLQQEQLTAETQLRGVRLVVLDEPEDTATLLPINVEITYGSGVTETVKYAIANSQALGLTGANAVYLPVVNRGGSGTAEVAVSRAGATLNSWGPWQYWWADGNTGGIRYGQFTTGGCASGCGATAWSILFAWVDRRASENHPRWRNHWGLYRENGGLGSNVVAPKSQDTGVRNMTSEIRGHIGTFCIAGSGATWPWRMIDASKYVQPRASAAWRMNTRYDPTGLCWFGACDRNRNLARDQIVNRRAPAVVGTGWLQHYPVAYGYAQRSKRSCFLFICNTSYQRSFYVNNGWYGNNNGWTSADVWFAGVYNNP</sequence>
<protein>
    <submittedName>
        <fullName evidence="2">Uncharacterized protein</fullName>
    </submittedName>
</protein>
<reference evidence="2 3" key="1">
    <citation type="submission" date="2016-05" db="EMBL/GenBank/DDBJ databases">
        <authorList>
            <person name="Lavstsen T."/>
            <person name="Jespersen J.S."/>
        </authorList>
    </citation>
    <scope>NUCLEOTIDE SEQUENCE [LARGE SCALE GENOMIC DNA]</scope>
    <source>
        <strain evidence="2 3">B7-9</strain>
    </source>
</reference>
<organism evidence="2 3">
    <name type="scientific">Candidatus Chloroploca asiatica</name>
    <dbReference type="NCBI Taxonomy" id="1506545"/>
    <lineage>
        <taxon>Bacteria</taxon>
        <taxon>Bacillati</taxon>
        <taxon>Chloroflexota</taxon>
        <taxon>Chloroflexia</taxon>
        <taxon>Chloroflexales</taxon>
        <taxon>Chloroflexineae</taxon>
        <taxon>Oscillochloridaceae</taxon>
        <taxon>Candidatus Chloroploca</taxon>
    </lineage>
</organism>
<dbReference type="AlphaFoldDB" id="A0A2H3KPY2"/>
<evidence type="ECO:0000313" key="2">
    <source>
        <dbReference type="EMBL" id="PDW00365.1"/>
    </source>
</evidence>
<evidence type="ECO:0000256" key="1">
    <source>
        <dbReference type="SAM" id="MobiDB-lite"/>
    </source>
</evidence>
<keyword evidence="3" id="KW-1185">Reference proteome</keyword>